<dbReference type="Gene3D" id="1.20.1280.50">
    <property type="match status" value="1"/>
</dbReference>
<accession>A0A9Q0MI42</accession>
<dbReference type="OrthoDB" id="10257471at2759"/>
<dbReference type="InterPro" id="IPR032675">
    <property type="entry name" value="LRR_dom_sf"/>
</dbReference>
<proteinExistence type="predicted"/>
<dbReference type="SMART" id="SM00256">
    <property type="entry name" value="FBOX"/>
    <property type="match status" value="1"/>
</dbReference>
<evidence type="ECO:0000259" key="1">
    <source>
        <dbReference type="PROSITE" id="PS50181"/>
    </source>
</evidence>
<dbReference type="SUPFAM" id="SSF81383">
    <property type="entry name" value="F-box domain"/>
    <property type="match status" value="1"/>
</dbReference>
<feature type="non-terminal residue" evidence="2">
    <location>
        <position position="463"/>
    </location>
</feature>
<dbReference type="Pfam" id="PF12937">
    <property type="entry name" value="F-box-like"/>
    <property type="match status" value="1"/>
</dbReference>
<dbReference type="Proteomes" id="UP001151699">
    <property type="component" value="Unassembled WGS sequence"/>
</dbReference>
<dbReference type="PROSITE" id="PS50181">
    <property type="entry name" value="FBOX"/>
    <property type="match status" value="1"/>
</dbReference>
<evidence type="ECO:0000313" key="2">
    <source>
        <dbReference type="EMBL" id="KAJ6597979.1"/>
    </source>
</evidence>
<dbReference type="InterPro" id="IPR036047">
    <property type="entry name" value="F-box-like_dom_sf"/>
</dbReference>
<dbReference type="SUPFAM" id="SSF52047">
    <property type="entry name" value="RNI-like"/>
    <property type="match status" value="1"/>
</dbReference>
<gene>
    <name evidence="3" type="ORF">Bhyg_16206</name>
    <name evidence="2" type="ORF">Bhyg_16318</name>
</gene>
<keyword evidence="4" id="KW-1185">Reference proteome</keyword>
<sequence length="463" mass="54202">MCKVRSINELPPEILTIIFRYLDQRSLGKATVICKYWKEVIEEACRWKICIDCRYLKTYGPQMNQFFFTTSRKFSKIAIIGLGDTNVDIRIFRRHGRNVSKLTFSRTILQDLDYFIETIKCMPNLRQVKLFNVGIHDVASSSTDGQQSLPEFVKLKTLEANCANDLIRCFKRSPNLSEFVLWDFSKDTTVVEFNQSQKQLKSLVLYEIDNSSALLQPGVITNDSVSQLYLNYDRLDKSQQSWNNLLGFLKMHAKSVEILRLGFGTPKSVYEFVFSKFENLKSLQLPIYEIAREKELLKQLKVNKSITQLFLIGLSSKKEQMGSQCVKEFIRCVPNVTDLTLQHCYSKEFLEILAQNLVNLRRIIFYGNFKSEYSDIRFSNLKTLRSVDVEFNFDWEKFTKLNPHITELVVTGFNKDFAVEAFETLRKNLKLQIFKISYDKYKYLHMPDDLMSGVPYWFINDSR</sequence>
<comment type="caution">
    <text evidence="2">The sequence shown here is derived from an EMBL/GenBank/DDBJ whole genome shotgun (WGS) entry which is preliminary data.</text>
</comment>
<name>A0A9Q0MI42_9DIPT</name>
<dbReference type="Gene3D" id="3.80.10.10">
    <property type="entry name" value="Ribonuclease Inhibitor"/>
    <property type="match status" value="1"/>
</dbReference>
<evidence type="ECO:0000313" key="3">
    <source>
        <dbReference type="EMBL" id="KAJ6626782.1"/>
    </source>
</evidence>
<dbReference type="EMBL" id="WJQU01006347">
    <property type="protein sequence ID" value="KAJ6597979.1"/>
    <property type="molecule type" value="Genomic_DNA"/>
</dbReference>
<dbReference type="InterPro" id="IPR001810">
    <property type="entry name" value="F-box_dom"/>
</dbReference>
<organism evidence="2 4">
    <name type="scientific">Pseudolycoriella hygida</name>
    <dbReference type="NCBI Taxonomy" id="35572"/>
    <lineage>
        <taxon>Eukaryota</taxon>
        <taxon>Metazoa</taxon>
        <taxon>Ecdysozoa</taxon>
        <taxon>Arthropoda</taxon>
        <taxon>Hexapoda</taxon>
        <taxon>Insecta</taxon>
        <taxon>Pterygota</taxon>
        <taxon>Neoptera</taxon>
        <taxon>Endopterygota</taxon>
        <taxon>Diptera</taxon>
        <taxon>Nematocera</taxon>
        <taxon>Sciaroidea</taxon>
        <taxon>Sciaridae</taxon>
        <taxon>Pseudolycoriella</taxon>
    </lineage>
</organism>
<reference evidence="2" key="1">
    <citation type="submission" date="2022-07" db="EMBL/GenBank/DDBJ databases">
        <authorList>
            <person name="Trinca V."/>
            <person name="Uliana J.V.C."/>
            <person name="Torres T.T."/>
            <person name="Ward R.J."/>
            <person name="Monesi N."/>
        </authorList>
    </citation>
    <scope>NUCLEOTIDE SEQUENCE</scope>
    <source>
        <strain evidence="2">HSMRA1968</strain>
        <tissue evidence="2">Whole embryos</tissue>
    </source>
</reference>
<evidence type="ECO:0000313" key="4">
    <source>
        <dbReference type="Proteomes" id="UP001151699"/>
    </source>
</evidence>
<feature type="domain" description="F-box" evidence="1">
    <location>
        <begin position="4"/>
        <end position="50"/>
    </location>
</feature>
<dbReference type="AlphaFoldDB" id="A0A9Q0MI42"/>
<dbReference type="EMBL" id="WJQU01003205">
    <property type="protein sequence ID" value="KAJ6626782.1"/>
    <property type="molecule type" value="Genomic_DNA"/>
</dbReference>
<protein>
    <recommendedName>
        <fullName evidence="1">F-box domain-containing protein</fullName>
    </recommendedName>
</protein>